<feature type="domain" description="Bulb-type lectin" evidence="23">
    <location>
        <begin position="27"/>
        <end position="157"/>
    </location>
</feature>
<dbReference type="InterPro" id="IPR011009">
    <property type="entry name" value="Kinase-like_dom_sf"/>
</dbReference>
<feature type="domain" description="Protein kinase" evidence="22">
    <location>
        <begin position="524"/>
        <end position="798"/>
    </location>
</feature>
<evidence type="ECO:0000256" key="21">
    <source>
        <dbReference type="SAM" id="SignalP"/>
    </source>
</evidence>
<dbReference type="Gene3D" id="3.30.200.20">
    <property type="entry name" value="Phosphorylase Kinase, domain 1"/>
    <property type="match status" value="1"/>
</dbReference>
<dbReference type="Gene3D" id="2.90.10.30">
    <property type="match status" value="1"/>
</dbReference>
<gene>
    <name evidence="24" type="ORF">FNV43_RR03025</name>
</gene>
<evidence type="ECO:0000256" key="8">
    <source>
        <dbReference type="ARBA" id="ARBA00022741"/>
    </source>
</evidence>
<dbReference type="FunFam" id="1.10.510.10:FF:000237">
    <property type="entry name" value="G-type lectin S-receptor-like serine/threonine-protein kinase"/>
    <property type="match status" value="1"/>
</dbReference>
<dbReference type="CDD" id="cd14066">
    <property type="entry name" value="STKc_IRAK"/>
    <property type="match status" value="1"/>
</dbReference>
<dbReference type="Pfam" id="PF00954">
    <property type="entry name" value="S_locus_glycop"/>
    <property type="match status" value="1"/>
</dbReference>
<protein>
    <recommendedName>
        <fullName evidence="18">Receptor-like serine/threonine-protein kinase</fullName>
        <ecNumber evidence="18">2.7.11.1</ecNumber>
    </recommendedName>
</protein>
<dbReference type="Gene3D" id="1.10.510.10">
    <property type="entry name" value="Transferase(Phosphotransferase) domain 1"/>
    <property type="match status" value="1"/>
</dbReference>
<keyword evidence="14" id="KW-0675">Receptor</keyword>
<evidence type="ECO:0000256" key="2">
    <source>
        <dbReference type="ARBA" id="ARBA00022527"/>
    </source>
</evidence>
<dbReference type="GO" id="GO:0030246">
    <property type="term" value="F:carbohydrate binding"/>
    <property type="evidence" value="ECO:0007669"/>
    <property type="project" value="UniProtKB-KW"/>
</dbReference>
<dbReference type="GO" id="GO:0004674">
    <property type="term" value="F:protein serine/threonine kinase activity"/>
    <property type="evidence" value="ECO:0007669"/>
    <property type="project" value="UniProtKB-KW"/>
</dbReference>
<dbReference type="EMBL" id="VOIH02000002">
    <property type="protein sequence ID" value="KAF3452592.1"/>
    <property type="molecule type" value="Genomic_DNA"/>
</dbReference>
<evidence type="ECO:0000256" key="16">
    <source>
        <dbReference type="ARBA" id="ARBA00047899"/>
    </source>
</evidence>
<comment type="caution">
    <text evidence="24">The sequence shown here is derived from an EMBL/GenBank/DDBJ whole genome shotgun (WGS) entry which is preliminary data.</text>
</comment>
<dbReference type="PANTHER" id="PTHR47976:SF15">
    <property type="entry name" value="G-TYPE LECTIN S-RECEPTOR-LIKE SERINE_THREONINE-PROTEIN KINASE RLK1"/>
    <property type="match status" value="1"/>
</dbReference>
<dbReference type="PIRSF" id="PIRSF000641">
    <property type="entry name" value="SRK"/>
    <property type="match status" value="1"/>
</dbReference>
<keyword evidence="13" id="KW-1015">Disulfide bond</keyword>
<dbReference type="SMART" id="SM00108">
    <property type="entry name" value="B_lectin"/>
    <property type="match status" value="1"/>
</dbReference>
<evidence type="ECO:0000256" key="17">
    <source>
        <dbReference type="ARBA" id="ARBA00048679"/>
    </source>
</evidence>
<evidence type="ECO:0000259" key="23">
    <source>
        <dbReference type="PROSITE" id="PS50927"/>
    </source>
</evidence>
<dbReference type="Pfam" id="PF00069">
    <property type="entry name" value="Pkinase"/>
    <property type="match status" value="1"/>
</dbReference>
<dbReference type="InterPro" id="IPR008271">
    <property type="entry name" value="Ser/Thr_kinase_AS"/>
</dbReference>
<dbReference type="GO" id="GO:0048544">
    <property type="term" value="P:recognition of pollen"/>
    <property type="evidence" value="ECO:0007669"/>
    <property type="project" value="InterPro"/>
</dbReference>
<evidence type="ECO:0000313" key="24">
    <source>
        <dbReference type="EMBL" id="KAF3452592.1"/>
    </source>
</evidence>
<feature type="transmembrane region" description="Helical" evidence="20">
    <location>
        <begin position="468"/>
        <end position="495"/>
    </location>
</feature>
<accession>A0A8K0HH81</accession>
<evidence type="ECO:0000256" key="10">
    <source>
        <dbReference type="ARBA" id="ARBA00022840"/>
    </source>
</evidence>
<evidence type="ECO:0000256" key="13">
    <source>
        <dbReference type="ARBA" id="ARBA00023157"/>
    </source>
</evidence>
<evidence type="ECO:0000256" key="14">
    <source>
        <dbReference type="ARBA" id="ARBA00023170"/>
    </source>
</evidence>
<dbReference type="PROSITE" id="PS50927">
    <property type="entry name" value="BULB_LECTIN"/>
    <property type="match status" value="1"/>
</dbReference>
<evidence type="ECO:0000256" key="12">
    <source>
        <dbReference type="ARBA" id="ARBA00023136"/>
    </source>
</evidence>
<evidence type="ECO:0000313" key="25">
    <source>
        <dbReference type="Proteomes" id="UP000796880"/>
    </source>
</evidence>
<keyword evidence="25" id="KW-1185">Reference proteome</keyword>
<evidence type="ECO:0000256" key="15">
    <source>
        <dbReference type="ARBA" id="ARBA00023180"/>
    </source>
</evidence>
<dbReference type="InterPro" id="IPR001480">
    <property type="entry name" value="Bulb-type_lectin_dom"/>
</dbReference>
<dbReference type="PROSITE" id="PS00108">
    <property type="entry name" value="PROTEIN_KINASE_ST"/>
    <property type="match status" value="1"/>
</dbReference>
<dbReference type="SMART" id="SM00220">
    <property type="entry name" value="S_TKc"/>
    <property type="match status" value="1"/>
</dbReference>
<keyword evidence="15" id="KW-0325">Glycoprotein</keyword>
<comment type="catalytic activity">
    <reaction evidence="16 18">
        <text>L-threonyl-[protein] + ATP = O-phospho-L-threonyl-[protein] + ADP + H(+)</text>
        <dbReference type="Rhea" id="RHEA:46608"/>
        <dbReference type="Rhea" id="RHEA-COMP:11060"/>
        <dbReference type="Rhea" id="RHEA-COMP:11605"/>
        <dbReference type="ChEBI" id="CHEBI:15378"/>
        <dbReference type="ChEBI" id="CHEBI:30013"/>
        <dbReference type="ChEBI" id="CHEBI:30616"/>
        <dbReference type="ChEBI" id="CHEBI:61977"/>
        <dbReference type="ChEBI" id="CHEBI:456216"/>
        <dbReference type="EC" id="2.7.11.1"/>
    </reaction>
</comment>
<evidence type="ECO:0000256" key="4">
    <source>
        <dbReference type="ARBA" id="ARBA00022679"/>
    </source>
</evidence>
<keyword evidence="5 20" id="KW-0812">Transmembrane</keyword>
<evidence type="ECO:0000256" key="9">
    <source>
        <dbReference type="ARBA" id="ARBA00022777"/>
    </source>
</evidence>
<keyword evidence="12 20" id="KW-0472">Membrane</keyword>
<keyword evidence="2 18" id="KW-0723">Serine/threonine-protein kinase</keyword>
<dbReference type="InterPro" id="IPR017441">
    <property type="entry name" value="Protein_kinase_ATP_BS"/>
</dbReference>
<dbReference type="FunFam" id="2.90.10.10:FF:000013">
    <property type="entry name" value="G-type lectin S-receptor-like serine/threonine-protein kinase LECRK1"/>
    <property type="match status" value="1"/>
</dbReference>
<evidence type="ECO:0000256" key="1">
    <source>
        <dbReference type="ARBA" id="ARBA00004479"/>
    </source>
</evidence>
<keyword evidence="11 20" id="KW-1133">Transmembrane helix</keyword>
<dbReference type="FunFam" id="3.30.200.20:FF:000059">
    <property type="entry name" value="S-receptor-like serine/threonine-protein kinase"/>
    <property type="match status" value="1"/>
</dbReference>
<dbReference type="SUPFAM" id="SSF56112">
    <property type="entry name" value="Protein kinase-like (PK-like)"/>
    <property type="match status" value="1"/>
</dbReference>
<dbReference type="InterPro" id="IPR000719">
    <property type="entry name" value="Prot_kinase_dom"/>
</dbReference>
<feature type="chain" id="PRO_5035466515" description="Receptor-like serine/threonine-protein kinase" evidence="21">
    <location>
        <begin position="28"/>
        <end position="825"/>
    </location>
</feature>
<dbReference type="AlphaFoldDB" id="A0A8K0HH81"/>
<dbReference type="GO" id="GO:0016020">
    <property type="term" value="C:membrane"/>
    <property type="evidence" value="ECO:0007669"/>
    <property type="project" value="UniProtKB-SubCell"/>
</dbReference>
<comment type="subcellular location">
    <subcellularLocation>
        <location evidence="1">Membrane</location>
        <topology evidence="1">Single-pass type I membrane protein</topology>
    </subcellularLocation>
</comment>
<evidence type="ECO:0000256" key="6">
    <source>
        <dbReference type="ARBA" id="ARBA00022729"/>
    </source>
</evidence>
<keyword evidence="6 21" id="KW-0732">Signal</keyword>
<dbReference type="Pfam" id="PF01453">
    <property type="entry name" value="B_lectin"/>
    <property type="match status" value="1"/>
</dbReference>
<dbReference type="GO" id="GO:0005524">
    <property type="term" value="F:ATP binding"/>
    <property type="evidence" value="ECO:0007669"/>
    <property type="project" value="UniProtKB-UniRule"/>
</dbReference>
<dbReference type="InterPro" id="IPR051343">
    <property type="entry name" value="G-type_lectin_kinases/EP1-like"/>
</dbReference>
<comment type="similarity">
    <text evidence="18">Belongs to the protein kinase superfamily. Ser/Thr protein kinase family.</text>
</comment>
<evidence type="ECO:0000256" key="11">
    <source>
        <dbReference type="ARBA" id="ARBA00022989"/>
    </source>
</evidence>
<name>A0A8K0HH81_9ROSA</name>
<evidence type="ECO:0000256" key="7">
    <source>
        <dbReference type="ARBA" id="ARBA00022734"/>
    </source>
</evidence>
<keyword evidence="3" id="KW-0245">EGF-like domain</keyword>
<dbReference type="InterPro" id="IPR036426">
    <property type="entry name" value="Bulb-type_lectin_dom_sf"/>
</dbReference>
<dbReference type="EC" id="2.7.11.1" evidence="18"/>
<organism evidence="24 25">
    <name type="scientific">Rhamnella rubrinervis</name>
    <dbReference type="NCBI Taxonomy" id="2594499"/>
    <lineage>
        <taxon>Eukaryota</taxon>
        <taxon>Viridiplantae</taxon>
        <taxon>Streptophyta</taxon>
        <taxon>Embryophyta</taxon>
        <taxon>Tracheophyta</taxon>
        <taxon>Spermatophyta</taxon>
        <taxon>Magnoliopsida</taxon>
        <taxon>eudicotyledons</taxon>
        <taxon>Gunneridae</taxon>
        <taxon>Pentapetalae</taxon>
        <taxon>rosids</taxon>
        <taxon>fabids</taxon>
        <taxon>Rosales</taxon>
        <taxon>Rhamnaceae</taxon>
        <taxon>rhamnoid group</taxon>
        <taxon>Rhamneae</taxon>
        <taxon>Rhamnella</taxon>
    </lineage>
</organism>
<keyword evidence="9 18" id="KW-0418">Kinase</keyword>
<evidence type="ECO:0000256" key="3">
    <source>
        <dbReference type="ARBA" id="ARBA00022536"/>
    </source>
</evidence>
<dbReference type="SUPFAM" id="SSF51110">
    <property type="entry name" value="alpha-D-mannose-specific plant lectins"/>
    <property type="match status" value="1"/>
</dbReference>
<dbReference type="PANTHER" id="PTHR47976">
    <property type="entry name" value="G-TYPE LECTIN S-RECEPTOR-LIKE SERINE/THREONINE-PROTEIN KINASE SD2-5"/>
    <property type="match status" value="1"/>
</dbReference>
<sequence>MVLITPSGNYFAIIFSLFLVLPLSVYGQANGDGTVLEVGASLSASDNSRPWLSPSGDFAFGFRQLQNQTDLFLLSIWYAKIPDKTIVWYANDGQPVIRGSKLNLTADTGLLLTGPRDEQLWKPSESVSGVISNGVMSDDGNFELQGSNSDVLWETFKDPKDTLLPAQTMNRGGVVSSRQSQTNYSVGRFRLSLKQDGDLQLYTVNLPTENPNKAYYASKTTADQSNSSSAGVQLVFNQSGAIYVLRENDERSILKQAEPVSMRDYYFRLTLDYDGMLTQYAHPKNSTANSTWTPLWSVPDDICREASVDSGLGVCGYNSICTLKEDKRPTCSCPKGYSPLDRIDIYGDCQPDFPQGCAEDELTSTPAKDLYDVVVLINTDWPSSDYTMLKPFTAEKCNETCFKDCMCAVAIFRDGTCWKKKLPLSNGRVDASLNSQAFIKVRKGNFTPQLPPFPFPNKKKDQDTVIRVGAVLLGSSVLVNFVLLAAICTGFLFIYHRKHQSTPIHKLQTNLNCFTYQQLEEATDGFKEVLGKGAFGIVYKGVLRIGESGVAVSVAVKKLNCVVEDSEREFKNEVNVIGQTHHKNLVRLLGYCDEGHNRLLVYEFLSNGTLASFLFGDVKPSWNQRIEIAIGIARGLLYLHEECSSQIIHCDIKPQNIILDEYDNPRISDFGLSKLLMMDQSQTYTAIRGTKGYVASEWFRNMPITAKVDVYSFGVVLLEIICCRRSVDVENVSGEEKGILTDWAFDCYQGGALDVLMNSDEVLENRTKLEAFVMVALWCIQENPCLRPTMRKVVHMLEGVVEVPVPPCPSPYSTTTITIPSQKIN</sequence>
<dbReference type="InterPro" id="IPR000858">
    <property type="entry name" value="S_locus_glycoprot_dom"/>
</dbReference>
<evidence type="ECO:0000256" key="20">
    <source>
        <dbReference type="SAM" id="Phobius"/>
    </source>
</evidence>
<dbReference type="InterPro" id="IPR024171">
    <property type="entry name" value="SRK-like_kinase"/>
</dbReference>
<keyword evidence="8 18" id="KW-0547">Nucleotide-binding</keyword>
<dbReference type="Proteomes" id="UP000796880">
    <property type="component" value="Unassembled WGS sequence"/>
</dbReference>
<comment type="catalytic activity">
    <reaction evidence="17 18">
        <text>L-seryl-[protein] + ATP = O-phospho-L-seryl-[protein] + ADP + H(+)</text>
        <dbReference type="Rhea" id="RHEA:17989"/>
        <dbReference type="Rhea" id="RHEA-COMP:9863"/>
        <dbReference type="Rhea" id="RHEA-COMP:11604"/>
        <dbReference type="ChEBI" id="CHEBI:15378"/>
        <dbReference type="ChEBI" id="CHEBI:29999"/>
        <dbReference type="ChEBI" id="CHEBI:30616"/>
        <dbReference type="ChEBI" id="CHEBI:83421"/>
        <dbReference type="ChEBI" id="CHEBI:456216"/>
        <dbReference type="EC" id="2.7.11.1"/>
    </reaction>
</comment>
<dbReference type="OrthoDB" id="1930390at2759"/>
<keyword evidence="7" id="KW-0430">Lectin</keyword>
<feature type="binding site" evidence="19">
    <location>
        <position position="558"/>
    </location>
    <ligand>
        <name>ATP</name>
        <dbReference type="ChEBI" id="CHEBI:30616"/>
    </ligand>
</feature>
<evidence type="ECO:0000256" key="18">
    <source>
        <dbReference type="PIRNR" id="PIRNR000641"/>
    </source>
</evidence>
<dbReference type="PROSITE" id="PS50011">
    <property type="entry name" value="PROTEIN_KINASE_DOM"/>
    <property type="match status" value="1"/>
</dbReference>
<keyword evidence="4 18" id="KW-0808">Transferase</keyword>
<evidence type="ECO:0000256" key="5">
    <source>
        <dbReference type="ARBA" id="ARBA00022692"/>
    </source>
</evidence>
<feature type="signal peptide" evidence="21">
    <location>
        <begin position="1"/>
        <end position="27"/>
    </location>
</feature>
<proteinExistence type="inferred from homology"/>
<keyword evidence="10 18" id="KW-0067">ATP-binding</keyword>
<dbReference type="FunFam" id="2.90.10.30:FF:000001">
    <property type="entry name" value="Serine/threonine-protein kinase"/>
    <property type="match status" value="1"/>
</dbReference>
<reference evidence="24" key="1">
    <citation type="submission" date="2020-03" db="EMBL/GenBank/DDBJ databases">
        <title>A high-quality chromosome-level genome assembly of a woody plant with both climbing and erect habits, Rhamnella rubrinervis.</title>
        <authorList>
            <person name="Lu Z."/>
            <person name="Yang Y."/>
            <person name="Zhu X."/>
            <person name="Sun Y."/>
        </authorList>
    </citation>
    <scope>NUCLEOTIDE SEQUENCE</scope>
    <source>
        <strain evidence="24">BYM</strain>
        <tissue evidence="24">Leaf</tissue>
    </source>
</reference>
<evidence type="ECO:0000259" key="22">
    <source>
        <dbReference type="PROSITE" id="PS50011"/>
    </source>
</evidence>
<dbReference type="PROSITE" id="PS00107">
    <property type="entry name" value="PROTEIN_KINASE_ATP"/>
    <property type="match status" value="1"/>
</dbReference>
<dbReference type="Gene3D" id="2.90.10.10">
    <property type="entry name" value="Bulb-type lectin domain"/>
    <property type="match status" value="1"/>
</dbReference>
<evidence type="ECO:0000256" key="19">
    <source>
        <dbReference type="PROSITE-ProRule" id="PRU10141"/>
    </source>
</evidence>